<evidence type="ECO:0000313" key="7">
    <source>
        <dbReference type="Proteomes" id="UP000516305"/>
    </source>
</evidence>
<dbReference type="GO" id="GO:0030170">
    <property type="term" value="F:pyridoxal phosphate binding"/>
    <property type="evidence" value="ECO:0007669"/>
    <property type="project" value="UniProtKB-UniRule"/>
</dbReference>
<dbReference type="SUPFAM" id="SSF51419">
    <property type="entry name" value="PLP-binding barrel"/>
    <property type="match status" value="1"/>
</dbReference>
<feature type="modified residue" description="N6-(pyridoxal phosphate)lysine" evidence="2 3">
    <location>
        <position position="25"/>
    </location>
</feature>
<evidence type="ECO:0000313" key="6">
    <source>
        <dbReference type="EMBL" id="QNR24968.1"/>
    </source>
</evidence>
<evidence type="ECO:0000256" key="1">
    <source>
        <dbReference type="ARBA" id="ARBA00022898"/>
    </source>
</evidence>
<proteinExistence type="inferred from homology"/>
<evidence type="ECO:0000256" key="3">
    <source>
        <dbReference type="PIRSR" id="PIRSR004848-1"/>
    </source>
</evidence>
<dbReference type="InterPro" id="IPR001608">
    <property type="entry name" value="Ala_racemase_N"/>
</dbReference>
<comment type="function">
    <text evidence="2">Pyridoxal 5'-phosphate (PLP)-binding protein, which is involved in PLP homeostasis.</text>
</comment>
<dbReference type="AlphaFoldDB" id="A0A7H0VGX0"/>
<dbReference type="InterPro" id="IPR011078">
    <property type="entry name" value="PyrdxlP_homeostasis"/>
</dbReference>
<protein>
    <recommendedName>
        <fullName evidence="2">Pyridoxal phosphate homeostasis protein</fullName>
        <shortName evidence="2">PLP homeostasis protein</shortName>
    </recommendedName>
</protein>
<dbReference type="FunFam" id="3.20.20.10:FF:000018">
    <property type="entry name" value="Pyridoxal phosphate homeostasis protein"/>
    <property type="match status" value="1"/>
</dbReference>
<reference evidence="6 7" key="1">
    <citation type="submission" date="2020-08" db="EMBL/GenBank/DDBJ databases">
        <title>Croceimicrobium hydrocarbonivorans gen. nov., sp. nov., a novel marine bacterium isolated from a bacterial consortium that degrades polyethylene terephthalate.</title>
        <authorList>
            <person name="Liu R."/>
        </authorList>
    </citation>
    <scope>NUCLEOTIDE SEQUENCE [LARGE SCALE GENOMIC DNA]</scope>
    <source>
        <strain evidence="6 7">A20-9</strain>
    </source>
</reference>
<dbReference type="Proteomes" id="UP000516305">
    <property type="component" value="Chromosome"/>
</dbReference>
<sequence>MSIAENLVQIKAGLAADVQLVAVSKTKPNSAIQEAYEAGQRVFGENRIQEMSDKAEALPKDIEWHMIGHVQDNKIKYMAPFVSMVHGMDKEKRIKTLNKEASKVDRRIDCLVQIHIAEEDSKFGFDYDEAKALFSKDLESLYPNVRICGLMGMATFTDNEDQVRKEFRGLSQFFHQLKQELFEKDYFKVLSMGMSGDYKIAMEEGSTMVRIGSSIFGARN</sequence>
<feature type="domain" description="Alanine racemase N-terminal" evidence="5">
    <location>
        <begin position="3"/>
        <end position="219"/>
    </location>
</feature>
<keyword evidence="1 2" id="KW-0663">Pyridoxal phosphate</keyword>
<dbReference type="PANTHER" id="PTHR10146">
    <property type="entry name" value="PROLINE SYNTHETASE CO-TRANSCRIBED BACTERIAL HOMOLOG PROTEIN"/>
    <property type="match status" value="1"/>
</dbReference>
<gene>
    <name evidence="6" type="ORF">H4K34_03750</name>
</gene>
<dbReference type="EMBL" id="CP060139">
    <property type="protein sequence ID" value="QNR24968.1"/>
    <property type="molecule type" value="Genomic_DNA"/>
</dbReference>
<comment type="cofactor">
    <cofactor evidence="3">
        <name>pyridoxal 5'-phosphate</name>
        <dbReference type="ChEBI" id="CHEBI:597326"/>
    </cofactor>
</comment>
<accession>A0A7H0VGX0</accession>
<evidence type="ECO:0000256" key="4">
    <source>
        <dbReference type="RuleBase" id="RU004514"/>
    </source>
</evidence>
<comment type="similarity">
    <text evidence="2 4">Belongs to the pyridoxal phosphate-binding protein YggS/PROSC family.</text>
</comment>
<dbReference type="PIRSF" id="PIRSF004848">
    <property type="entry name" value="YBL036c_PLPDEIII"/>
    <property type="match status" value="1"/>
</dbReference>
<dbReference type="RefSeq" id="WP_210759495.1">
    <property type="nucleotide sequence ID" value="NZ_CP060139.1"/>
</dbReference>
<dbReference type="PANTHER" id="PTHR10146:SF14">
    <property type="entry name" value="PYRIDOXAL PHOSPHATE HOMEOSTASIS PROTEIN"/>
    <property type="match status" value="1"/>
</dbReference>
<dbReference type="Pfam" id="PF01168">
    <property type="entry name" value="Ala_racemase_N"/>
    <property type="match status" value="1"/>
</dbReference>
<dbReference type="HAMAP" id="MF_02087">
    <property type="entry name" value="PLP_homeostasis"/>
    <property type="match status" value="1"/>
</dbReference>
<dbReference type="Gene3D" id="3.20.20.10">
    <property type="entry name" value="Alanine racemase"/>
    <property type="match status" value="1"/>
</dbReference>
<dbReference type="KEGG" id="chyd:H4K34_03750"/>
<dbReference type="InterPro" id="IPR029066">
    <property type="entry name" value="PLP-binding_barrel"/>
</dbReference>
<keyword evidence="7" id="KW-1185">Reference proteome</keyword>
<name>A0A7H0VGX0_9FLAO</name>
<organism evidence="6 7">
    <name type="scientific">Croceimicrobium hydrocarbonivorans</name>
    <dbReference type="NCBI Taxonomy" id="2761580"/>
    <lineage>
        <taxon>Bacteria</taxon>
        <taxon>Pseudomonadati</taxon>
        <taxon>Bacteroidota</taxon>
        <taxon>Flavobacteriia</taxon>
        <taxon>Flavobacteriales</taxon>
        <taxon>Owenweeksiaceae</taxon>
        <taxon>Croceimicrobium</taxon>
    </lineage>
</organism>
<dbReference type="NCBIfam" id="TIGR00044">
    <property type="entry name" value="YggS family pyridoxal phosphate-dependent enzyme"/>
    <property type="match status" value="1"/>
</dbReference>
<evidence type="ECO:0000256" key="2">
    <source>
        <dbReference type="HAMAP-Rule" id="MF_02087"/>
    </source>
</evidence>
<evidence type="ECO:0000259" key="5">
    <source>
        <dbReference type="Pfam" id="PF01168"/>
    </source>
</evidence>
<dbReference type="CDD" id="cd00635">
    <property type="entry name" value="PLPDE_III_YBL036c_like"/>
    <property type="match status" value="1"/>
</dbReference>